<dbReference type="AlphaFoldDB" id="A0A251T9Y0"/>
<dbReference type="Proteomes" id="UP000215914">
    <property type="component" value="Chromosome 11"/>
</dbReference>
<reference evidence="2" key="3">
    <citation type="submission" date="2020-06" db="EMBL/GenBank/DDBJ databases">
        <title>Helianthus annuus Genome sequencing and assembly Release 2.</title>
        <authorList>
            <person name="Gouzy J."/>
            <person name="Langlade N."/>
            <person name="Munos S."/>
        </authorList>
    </citation>
    <scope>NUCLEOTIDE SEQUENCE</scope>
    <source>
        <tissue evidence="2">Leaves</tissue>
    </source>
</reference>
<dbReference type="Gramene" id="mRNA:HanXRQr2_Chr09g0394571">
    <property type="protein sequence ID" value="CDS:HanXRQr2_Chr09g0394571.1"/>
    <property type="gene ID" value="HanXRQr2_Chr09g0394571"/>
</dbReference>
<protein>
    <submittedName>
        <fullName evidence="2">WD40/YVTN repeat-like-containing domain superfamily</fullName>
    </submittedName>
</protein>
<dbReference type="STRING" id="4232.A0A251T9Y0"/>
<dbReference type="Gene3D" id="2.130.10.10">
    <property type="entry name" value="YVTN repeat-like/Quinoprotein amine dehydrogenase"/>
    <property type="match status" value="1"/>
</dbReference>
<reference evidence="2 4" key="1">
    <citation type="journal article" date="2017" name="Nature">
        <title>The sunflower genome provides insights into oil metabolism, flowering and Asterid evolution.</title>
        <authorList>
            <person name="Badouin H."/>
            <person name="Gouzy J."/>
            <person name="Grassa C.J."/>
            <person name="Murat F."/>
            <person name="Staton S.E."/>
            <person name="Cottret L."/>
            <person name="Lelandais-Briere C."/>
            <person name="Owens G.L."/>
            <person name="Carrere S."/>
            <person name="Mayjonade B."/>
            <person name="Legrand L."/>
            <person name="Gill N."/>
            <person name="Kane N.C."/>
            <person name="Bowers J.E."/>
            <person name="Hubner S."/>
            <person name="Bellec A."/>
            <person name="Berard A."/>
            <person name="Berges H."/>
            <person name="Blanchet N."/>
            <person name="Boniface M.C."/>
            <person name="Brunel D."/>
            <person name="Catrice O."/>
            <person name="Chaidir N."/>
            <person name="Claudel C."/>
            <person name="Donnadieu C."/>
            <person name="Faraut T."/>
            <person name="Fievet G."/>
            <person name="Helmstetter N."/>
            <person name="King M."/>
            <person name="Knapp S.J."/>
            <person name="Lai Z."/>
            <person name="Le Paslier M.C."/>
            <person name="Lippi Y."/>
            <person name="Lorenzon L."/>
            <person name="Mandel J.R."/>
            <person name="Marage G."/>
            <person name="Marchand G."/>
            <person name="Marquand E."/>
            <person name="Bret-Mestries E."/>
            <person name="Morien E."/>
            <person name="Nambeesan S."/>
            <person name="Nguyen T."/>
            <person name="Pegot-Espagnet P."/>
            <person name="Pouilly N."/>
            <person name="Raftis F."/>
            <person name="Sallet E."/>
            <person name="Schiex T."/>
            <person name="Thomas J."/>
            <person name="Vandecasteele C."/>
            <person name="Vares D."/>
            <person name="Vear F."/>
            <person name="Vautrin S."/>
            <person name="Crespi M."/>
            <person name="Mangin B."/>
            <person name="Burke J.M."/>
            <person name="Salse J."/>
            <person name="Munos S."/>
            <person name="Vincourt P."/>
            <person name="Rieseberg L.H."/>
            <person name="Langlade N.B."/>
        </authorList>
    </citation>
    <scope>NUCLEOTIDE SEQUENCE [LARGE SCALE GENOMIC DNA]</scope>
    <source>
        <strain evidence="4">cv. SF193</strain>
        <tissue evidence="2">Leaves</tissue>
    </source>
</reference>
<gene>
    <name evidence="3" type="ORF">HannXRQ_Chr11g0330741</name>
    <name evidence="2" type="ORF">HanXRQr2_Chr09g0394571</name>
</gene>
<dbReference type="InterPro" id="IPR044630">
    <property type="entry name" value="SPA1/2/3/4"/>
</dbReference>
<evidence type="ECO:0000313" key="4">
    <source>
        <dbReference type="Proteomes" id="UP000215914"/>
    </source>
</evidence>
<dbReference type="EMBL" id="CM007900">
    <property type="protein sequence ID" value="OTG07462.1"/>
    <property type="molecule type" value="Genomic_DNA"/>
</dbReference>
<evidence type="ECO:0000313" key="2">
    <source>
        <dbReference type="EMBL" id="KAF5791420.1"/>
    </source>
</evidence>
<feature type="region of interest" description="Disordered" evidence="1">
    <location>
        <begin position="29"/>
        <end position="54"/>
    </location>
</feature>
<proteinExistence type="predicted"/>
<dbReference type="InParanoid" id="A0A251T9Y0"/>
<organism evidence="3 4">
    <name type="scientific">Helianthus annuus</name>
    <name type="common">Common sunflower</name>
    <dbReference type="NCBI Taxonomy" id="4232"/>
    <lineage>
        <taxon>Eukaryota</taxon>
        <taxon>Viridiplantae</taxon>
        <taxon>Streptophyta</taxon>
        <taxon>Embryophyta</taxon>
        <taxon>Tracheophyta</taxon>
        <taxon>Spermatophyta</taxon>
        <taxon>Magnoliopsida</taxon>
        <taxon>eudicotyledons</taxon>
        <taxon>Gunneridae</taxon>
        <taxon>Pentapetalae</taxon>
        <taxon>asterids</taxon>
        <taxon>campanulids</taxon>
        <taxon>Asterales</taxon>
        <taxon>Asteraceae</taxon>
        <taxon>Asteroideae</taxon>
        <taxon>Heliantheae alliance</taxon>
        <taxon>Heliantheae</taxon>
        <taxon>Helianthus</taxon>
    </lineage>
</organism>
<dbReference type="EMBL" id="MNCJ02000324">
    <property type="protein sequence ID" value="KAF5791420.1"/>
    <property type="molecule type" value="Genomic_DNA"/>
</dbReference>
<dbReference type="InterPro" id="IPR015943">
    <property type="entry name" value="WD40/YVTN_repeat-like_dom_sf"/>
</dbReference>
<dbReference type="GO" id="GO:0009640">
    <property type="term" value="P:photomorphogenesis"/>
    <property type="evidence" value="ECO:0007669"/>
    <property type="project" value="InterPro"/>
</dbReference>
<evidence type="ECO:0000313" key="3">
    <source>
        <dbReference type="EMBL" id="OTG07462.1"/>
    </source>
</evidence>
<accession>A0A251T9Y0</accession>
<reference evidence="3" key="2">
    <citation type="submission" date="2017-02" db="EMBL/GenBank/DDBJ databases">
        <title>Sunflower complete genome.</title>
        <authorList>
            <person name="Langlade N."/>
            <person name="Munos S."/>
        </authorList>
    </citation>
    <scope>NUCLEOTIDE SEQUENCE [LARGE SCALE GENOMIC DNA]</scope>
    <source>
        <tissue evidence="3">Leaves</tissue>
    </source>
</reference>
<dbReference type="PANTHER" id="PTHR44218:SF1">
    <property type="entry name" value="PROTEIN SPA1-RELATED 3"/>
    <property type="match status" value="1"/>
</dbReference>
<evidence type="ECO:0000256" key="1">
    <source>
        <dbReference type="SAM" id="MobiDB-lite"/>
    </source>
</evidence>
<sequence>MKNFKKLESAYFSTRRRALKPVVKPLTLNARTSSDGKGSTVDRNSANSFTPINRHSQNKQSEWINSVIDGLSKYLSFRNLKVKDDLKQGDPLNSSSLVCSLGFDCDGQFFTTAGVNKKNQSFEYEPILNDNRDIH</sequence>
<dbReference type="PANTHER" id="PTHR44218">
    <property type="entry name" value="PROTEIN SPA1-RELATED 2"/>
    <property type="match status" value="1"/>
</dbReference>
<name>A0A251T9Y0_HELAN</name>
<keyword evidence="4" id="KW-1185">Reference proteome</keyword>